<dbReference type="FunFam" id="3.30.1490.20:FF:000003">
    <property type="entry name" value="acetyl-CoA carboxylase isoform X1"/>
    <property type="match status" value="1"/>
</dbReference>
<dbReference type="InterPro" id="IPR011761">
    <property type="entry name" value="ATP-grasp"/>
</dbReference>
<dbReference type="Pfam" id="PF00289">
    <property type="entry name" value="Biotin_carb_N"/>
    <property type="match status" value="1"/>
</dbReference>
<dbReference type="InParanoid" id="A0A2P5I7C4"/>
<dbReference type="Pfam" id="PF02786">
    <property type="entry name" value="CPSase_L_D2"/>
    <property type="match status" value="1"/>
</dbReference>
<dbReference type="PROSITE" id="PS00866">
    <property type="entry name" value="CPSASE_1"/>
    <property type="match status" value="1"/>
</dbReference>
<feature type="domain" description="Biotin carboxylation" evidence="10">
    <location>
        <begin position="46"/>
        <end position="503"/>
    </location>
</feature>
<dbReference type="SUPFAM" id="SSF51246">
    <property type="entry name" value="Rudiment single hybrid motif"/>
    <property type="match status" value="1"/>
</dbReference>
<dbReference type="PROSITE" id="PS50968">
    <property type="entry name" value="BIOTINYL_LIPOYL"/>
    <property type="match status" value="1"/>
</dbReference>
<feature type="domain" description="Lipoyl-binding" evidence="8">
    <location>
        <begin position="713"/>
        <end position="787"/>
    </location>
</feature>
<dbReference type="Gene3D" id="2.40.50.100">
    <property type="match status" value="1"/>
</dbReference>
<dbReference type="InterPro" id="IPR000089">
    <property type="entry name" value="Biotin_lipoyl"/>
</dbReference>
<dbReference type="InterPro" id="IPR005481">
    <property type="entry name" value="BC-like_N"/>
</dbReference>
<dbReference type="GO" id="GO:0046872">
    <property type="term" value="F:metal ion binding"/>
    <property type="evidence" value="ECO:0007669"/>
    <property type="project" value="InterPro"/>
</dbReference>
<organism evidence="11 12">
    <name type="scientific">Diaporthe helianthi</name>
    <dbReference type="NCBI Taxonomy" id="158607"/>
    <lineage>
        <taxon>Eukaryota</taxon>
        <taxon>Fungi</taxon>
        <taxon>Dikarya</taxon>
        <taxon>Ascomycota</taxon>
        <taxon>Pezizomycotina</taxon>
        <taxon>Sordariomycetes</taxon>
        <taxon>Sordariomycetidae</taxon>
        <taxon>Diaporthales</taxon>
        <taxon>Diaporthaceae</taxon>
        <taxon>Diaporthe</taxon>
    </lineage>
</organism>
<evidence type="ECO:0000259" key="10">
    <source>
        <dbReference type="PROSITE" id="PS50979"/>
    </source>
</evidence>
<reference evidence="11" key="1">
    <citation type="submission" date="2017-09" db="EMBL/GenBank/DDBJ databases">
        <title>Polyketide synthases of a Diaporthe helianthi virulent isolate.</title>
        <authorList>
            <person name="Baroncelli R."/>
        </authorList>
    </citation>
    <scope>NUCLEOTIDE SEQUENCE [LARGE SCALE GENOMIC DNA]</scope>
    <source>
        <strain evidence="11">7/96</strain>
    </source>
</reference>
<feature type="domain" description="ATP-grasp" evidence="9">
    <location>
        <begin position="167"/>
        <end position="367"/>
    </location>
</feature>
<dbReference type="CDD" id="cd06850">
    <property type="entry name" value="biotinyl_domain"/>
    <property type="match status" value="1"/>
</dbReference>
<evidence type="ECO:0000313" key="12">
    <source>
        <dbReference type="Proteomes" id="UP000094444"/>
    </source>
</evidence>
<keyword evidence="4 6" id="KW-0067">ATP-binding</keyword>
<dbReference type="InterPro" id="IPR005482">
    <property type="entry name" value="Biotin_COase_C"/>
</dbReference>
<dbReference type="Gene3D" id="3.30.470.20">
    <property type="entry name" value="ATP-grasp fold, B domain"/>
    <property type="match status" value="1"/>
</dbReference>
<evidence type="ECO:0000256" key="6">
    <source>
        <dbReference type="PROSITE-ProRule" id="PRU00409"/>
    </source>
</evidence>
<sequence length="792" mass="86688">MTRITVSNREGTNDPGGIPISPNLEVSKPRELFVASLTQFGDGATEIRKLLIANRGEIACRIIETCKELGVASVAIYVSEDSASRHVTEADESKCIGSIRSTSKNPFLDIDLIIQTALATGAQAIHPGYGYLSENAAFADRTREAGLIFVGPTGASISALGDKRLAKEYLKEHAPDVPLIPGFLGRSQDPEDLIKAAVEIGFPVMLKAAAGGGGKGMRVVHDSKQLRGELESAKSEAQQSFGSSDCILEKFIENSKHIEIQIMGDRHGEVVSFLERDCSVQRRNQKIIEETPCLFLTAELRAQISQTAVRIVKLLGYEGAGTVEFVFDMATMKFYFLEVNTRLQVEHPITEEVTGVDLVALQLFVASGGRLGDLPQLRNLKQTGHAIECRLCAEDPRRGFLPAHGDVLVWRPGQPGRSPRSVVRYETAMRSPCTVSIFFDSMICKIVVWAPTRSEAIDRMARELASMACVGVKTNQLFLQSCLLHKAFQDLRYTTSLIPLNLPDLLKSPHGQSLPAYVPLIPSIYLERLRQLNQPRGSAFRGVRPRFHNQRFDPWSSSAEILSTGNSVSCVTRPPEEPESASQEFHIYQVQTEDTDTGPSEPGSTPPTELHKQISQAVRSGSISEQPPHIVTMVSLKALGDKATAGDAVALEATIDGKRVTAFLALRPTQKNSVEAGDGDHVLLHMPEIGEWLEFHRQTLLSFCSSQRRGAERGQMKDQTEVKAPMPCKILSILKSPGDQVNKGEKVIVIESMKMEMSIYVDGAGKFSTRWKEGDAVDEGSVLCSVNPESST</sequence>
<dbReference type="PROSITE" id="PS00867">
    <property type="entry name" value="CPSASE_2"/>
    <property type="match status" value="1"/>
</dbReference>
<feature type="region of interest" description="Disordered" evidence="7">
    <location>
        <begin position="593"/>
        <end position="623"/>
    </location>
</feature>
<dbReference type="AlphaFoldDB" id="A0A2P5I7C4"/>
<keyword evidence="5" id="KW-0092">Biotin</keyword>
<feature type="region of interest" description="Disordered" evidence="7">
    <location>
        <begin position="1"/>
        <end position="22"/>
    </location>
</feature>
<comment type="caution">
    <text evidence="11">The sequence shown here is derived from an EMBL/GenBank/DDBJ whole genome shotgun (WGS) entry which is preliminary data.</text>
</comment>
<dbReference type="Pfam" id="PF02785">
    <property type="entry name" value="Biotin_carb_C"/>
    <property type="match status" value="1"/>
</dbReference>
<accession>A0A2P5I7C4</accession>
<keyword evidence="2" id="KW-0436">Ligase</keyword>
<dbReference type="EMBL" id="MAVT02000192">
    <property type="protein sequence ID" value="POS78367.1"/>
    <property type="molecule type" value="Genomic_DNA"/>
</dbReference>
<dbReference type="OrthoDB" id="196847at2759"/>
<dbReference type="SUPFAM" id="SSF56059">
    <property type="entry name" value="Glutathione synthetase ATP-binding domain-like"/>
    <property type="match status" value="1"/>
</dbReference>
<dbReference type="PROSITE" id="PS50975">
    <property type="entry name" value="ATP_GRASP"/>
    <property type="match status" value="1"/>
</dbReference>
<evidence type="ECO:0000256" key="2">
    <source>
        <dbReference type="ARBA" id="ARBA00022598"/>
    </source>
</evidence>
<dbReference type="PROSITE" id="PS50979">
    <property type="entry name" value="BC"/>
    <property type="match status" value="1"/>
</dbReference>
<feature type="compositionally biased region" description="Polar residues" evidence="7">
    <location>
        <begin position="1"/>
        <end position="10"/>
    </location>
</feature>
<evidence type="ECO:0000256" key="5">
    <source>
        <dbReference type="ARBA" id="ARBA00023267"/>
    </source>
</evidence>
<evidence type="ECO:0000256" key="4">
    <source>
        <dbReference type="ARBA" id="ARBA00022840"/>
    </source>
</evidence>
<dbReference type="InterPro" id="IPR016185">
    <property type="entry name" value="PreATP-grasp_dom_sf"/>
</dbReference>
<name>A0A2P5I7C4_DIAHE</name>
<evidence type="ECO:0000256" key="1">
    <source>
        <dbReference type="ARBA" id="ARBA00001953"/>
    </source>
</evidence>
<feature type="compositionally biased region" description="Polar residues" evidence="7">
    <location>
        <begin position="613"/>
        <end position="623"/>
    </location>
</feature>
<dbReference type="InterPro" id="IPR011764">
    <property type="entry name" value="Biotin_carboxylation_dom"/>
</dbReference>
<dbReference type="PANTHER" id="PTHR18866:SF127">
    <property type="match status" value="1"/>
</dbReference>
<gene>
    <name evidence="11" type="ORF">DHEL01_v203248</name>
</gene>
<dbReference type="GO" id="GO:0005524">
    <property type="term" value="F:ATP binding"/>
    <property type="evidence" value="ECO:0007669"/>
    <property type="project" value="UniProtKB-UniRule"/>
</dbReference>
<comment type="cofactor">
    <cofactor evidence="1">
        <name>biotin</name>
        <dbReference type="ChEBI" id="CHEBI:57586"/>
    </cofactor>
</comment>
<keyword evidence="3 6" id="KW-0547">Nucleotide-binding</keyword>
<dbReference type="GO" id="GO:0016874">
    <property type="term" value="F:ligase activity"/>
    <property type="evidence" value="ECO:0007669"/>
    <property type="project" value="UniProtKB-KW"/>
</dbReference>
<keyword evidence="12" id="KW-1185">Reference proteome</keyword>
<dbReference type="Proteomes" id="UP000094444">
    <property type="component" value="Unassembled WGS sequence"/>
</dbReference>
<proteinExistence type="predicted"/>
<evidence type="ECO:0000313" key="11">
    <source>
        <dbReference type="EMBL" id="POS78367.1"/>
    </source>
</evidence>
<dbReference type="InterPro" id="IPR005479">
    <property type="entry name" value="CPAse_ATP-bd"/>
</dbReference>
<protein>
    <submittedName>
        <fullName evidence="11">Carbamoyl-phosphate synthase subunit L</fullName>
    </submittedName>
</protein>
<dbReference type="SUPFAM" id="SSF52440">
    <property type="entry name" value="PreATP-grasp domain"/>
    <property type="match status" value="1"/>
</dbReference>
<evidence type="ECO:0000256" key="3">
    <source>
        <dbReference type="ARBA" id="ARBA00022741"/>
    </source>
</evidence>
<feature type="compositionally biased region" description="Low complexity" evidence="7">
    <location>
        <begin position="597"/>
        <end position="608"/>
    </location>
</feature>
<dbReference type="InterPro" id="IPR011053">
    <property type="entry name" value="Single_hybrid_motif"/>
</dbReference>
<dbReference type="InterPro" id="IPR050856">
    <property type="entry name" value="Biotin_carboxylase_complex"/>
</dbReference>
<dbReference type="STRING" id="158607.A0A2P5I7C4"/>
<dbReference type="PANTHER" id="PTHR18866">
    <property type="entry name" value="CARBOXYLASE:PYRUVATE/ACETYL-COA/PROPIONYL-COA CARBOXYLASE"/>
    <property type="match status" value="1"/>
</dbReference>
<evidence type="ECO:0000259" key="9">
    <source>
        <dbReference type="PROSITE" id="PS50975"/>
    </source>
</evidence>
<dbReference type="InterPro" id="IPR011054">
    <property type="entry name" value="Rudment_hybrid_motif"/>
</dbReference>
<dbReference type="SUPFAM" id="SSF51230">
    <property type="entry name" value="Single hybrid motif"/>
    <property type="match status" value="1"/>
</dbReference>
<dbReference type="Pfam" id="PF00364">
    <property type="entry name" value="Biotin_lipoyl"/>
    <property type="match status" value="1"/>
</dbReference>
<evidence type="ECO:0000256" key="7">
    <source>
        <dbReference type="SAM" id="MobiDB-lite"/>
    </source>
</evidence>
<dbReference type="SMART" id="SM00878">
    <property type="entry name" value="Biotin_carb_C"/>
    <property type="match status" value="1"/>
</dbReference>
<evidence type="ECO:0000259" key="8">
    <source>
        <dbReference type="PROSITE" id="PS50968"/>
    </source>
</evidence>